<comment type="caution">
    <text evidence="2">The sequence shown here is derived from an EMBL/GenBank/DDBJ whole genome shotgun (WGS) entry which is preliminary data.</text>
</comment>
<proteinExistence type="predicted"/>
<dbReference type="EMBL" id="BAABJE010000005">
    <property type="protein sequence ID" value="GAA4790134.1"/>
    <property type="molecule type" value="Genomic_DNA"/>
</dbReference>
<evidence type="ECO:0000313" key="2">
    <source>
        <dbReference type="EMBL" id="GAA4790134.1"/>
    </source>
</evidence>
<feature type="signal peptide" evidence="1">
    <location>
        <begin position="1"/>
        <end position="25"/>
    </location>
</feature>
<feature type="chain" id="PRO_5047284234" evidence="1">
    <location>
        <begin position="26"/>
        <end position="163"/>
    </location>
</feature>
<keyword evidence="3" id="KW-1185">Reference proteome</keyword>
<gene>
    <name evidence="2" type="ORF">GCM10023307_14270</name>
</gene>
<accession>A0ABP9B6Z5</accession>
<evidence type="ECO:0000313" key="3">
    <source>
        <dbReference type="Proteomes" id="UP001499959"/>
    </source>
</evidence>
<reference evidence="3" key="1">
    <citation type="journal article" date="2019" name="Int. J. Syst. Evol. Microbiol.">
        <title>The Global Catalogue of Microorganisms (GCM) 10K type strain sequencing project: providing services to taxonomists for standard genome sequencing and annotation.</title>
        <authorList>
            <consortium name="The Broad Institute Genomics Platform"/>
            <consortium name="The Broad Institute Genome Sequencing Center for Infectious Disease"/>
            <person name="Wu L."/>
            <person name="Ma J."/>
        </authorList>
    </citation>
    <scope>NUCLEOTIDE SEQUENCE [LARGE SCALE GENOMIC DNA]</scope>
    <source>
        <strain evidence="3">JCM 18204</strain>
    </source>
</reference>
<dbReference type="Proteomes" id="UP001499959">
    <property type="component" value="Unassembled WGS sequence"/>
</dbReference>
<organism evidence="2 3">
    <name type="scientific">Lysobacter hankyongensis</name>
    <dbReference type="NCBI Taxonomy" id="1176535"/>
    <lineage>
        <taxon>Bacteria</taxon>
        <taxon>Pseudomonadati</taxon>
        <taxon>Pseudomonadota</taxon>
        <taxon>Gammaproteobacteria</taxon>
        <taxon>Lysobacterales</taxon>
        <taxon>Lysobacteraceae</taxon>
        <taxon>Lysobacter</taxon>
    </lineage>
</organism>
<dbReference type="RefSeq" id="WP_345302621.1">
    <property type="nucleotide sequence ID" value="NZ_BAABJE010000005.1"/>
</dbReference>
<protein>
    <submittedName>
        <fullName evidence="2">Uncharacterized protein</fullName>
    </submittedName>
</protein>
<evidence type="ECO:0000256" key="1">
    <source>
        <dbReference type="SAM" id="SignalP"/>
    </source>
</evidence>
<sequence length="163" mass="17936">MPRFSAQRFAFLFIFMLIAAGAAAAKPPSLPVCLKTSAKTGAPLPAVTYSDMHGLWGGTTLTLEADGRYTRAQAEPGQPPQRVDARVDPARHRALVGLLIELKIWQQRVPKRIAVPDESTASLRIRCGTAEAAIWEWYNDLDKHRRIARVRDALRALEPAAAP</sequence>
<keyword evidence="1" id="KW-0732">Signal</keyword>
<name>A0ABP9B6Z5_9GAMM</name>